<reference evidence="3 4" key="1">
    <citation type="submission" date="2016-11" db="EMBL/GenBank/DDBJ databases">
        <authorList>
            <person name="Jaros S."/>
            <person name="Januszkiewicz K."/>
            <person name="Wedrychowicz H."/>
        </authorList>
    </citation>
    <scope>NUCLEOTIDE SEQUENCE [LARGE SCALE GENOMIC DNA]</scope>
    <source>
        <strain evidence="3 4">DSM 27063</strain>
    </source>
</reference>
<organism evidence="3 4">
    <name type="scientific">Tangfeifania diversioriginum</name>
    <dbReference type="NCBI Taxonomy" id="1168035"/>
    <lineage>
        <taxon>Bacteria</taxon>
        <taxon>Pseudomonadati</taxon>
        <taxon>Bacteroidota</taxon>
        <taxon>Bacteroidia</taxon>
        <taxon>Marinilabiliales</taxon>
        <taxon>Prolixibacteraceae</taxon>
        <taxon>Tangfeifania</taxon>
    </lineage>
</organism>
<dbReference type="NCBIfam" id="NF033674">
    <property type="entry name" value="stress_OB_fold"/>
    <property type="match status" value="1"/>
</dbReference>
<name>A0A1M6PI56_9BACT</name>
<keyword evidence="1 2" id="KW-0732">Signal</keyword>
<dbReference type="AlphaFoldDB" id="A0A1M6PI56"/>
<evidence type="ECO:0000313" key="4">
    <source>
        <dbReference type="Proteomes" id="UP000184050"/>
    </source>
</evidence>
<sequence>MKQKADILKKWKTLLLMAVFTGIFGVASAQYTGPGSEAKTQTIKDVLDTALKLDRKDTMVKIKGFVVEKIKDEEYWFKDETGKIKIEIDDKHLPDSPFDEKTELIITGEVDYDLLEGTEIEVEKKVEIAAKIPQDTTSSSAEND</sequence>
<dbReference type="Pfam" id="PF04076">
    <property type="entry name" value="BOF"/>
    <property type="match status" value="1"/>
</dbReference>
<feature type="chain" id="PRO_5012160997" evidence="2">
    <location>
        <begin position="30"/>
        <end position="144"/>
    </location>
</feature>
<dbReference type="RefSeq" id="WP_175552584.1">
    <property type="nucleotide sequence ID" value="NZ_FQZE01000061.1"/>
</dbReference>
<gene>
    <name evidence="3" type="ORF">SAMN05444280_1613</name>
</gene>
<evidence type="ECO:0000256" key="1">
    <source>
        <dbReference type="ARBA" id="ARBA00022729"/>
    </source>
</evidence>
<accession>A0A1M6PI56</accession>
<proteinExistence type="predicted"/>
<dbReference type="PANTHER" id="PTHR36571:SF1">
    <property type="entry name" value="PROTEIN YGIW"/>
    <property type="match status" value="1"/>
</dbReference>
<dbReference type="STRING" id="1168035.SAMN05444280_1613"/>
<dbReference type="SUPFAM" id="SSF101756">
    <property type="entry name" value="Hypothetical protein YgiW"/>
    <property type="match status" value="1"/>
</dbReference>
<feature type="signal peptide" evidence="2">
    <location>
        <begin position="1"/>
        <end position="29"/>
    </location>
</feature>
<dbReference type="Gene3D" id="2.40.50.200">
    <property type="entry name" value="Bacterial OB-fold"/>
    <property type="match status" value="1"/>
</dbReference>
<protein>
    <submittedName>
        <fullName evidence="3">TIGR00156 family protein</fullName>
    </submittedName>
</protein>
<keyword evidence="4" id="KW-1185">Reference proteome</keyword>
<dbReference type="EMBL" id="FQZE01000061">
    <property type="protein sequence ID" value="SHK07597.1"/>
    <property type="molecule type" value="Genomic_DNA"/>
</dbReference>
<dbReference type="InterPro" id="IPR005220">
    <property type="entry name" value="CarO-like"/>
</dbReference>
<evidence type="ECO:0000256" key="2">
    <source>
        <dbReference type="SAM" id="SignalP"/>
    </source>
</evidence>
<evidence type="ECO:0000313" key="3">
    <source>
        <dbReference type="EMBL" id="SHK07597.1"/>
    </source>
</evidence>
<dbReference type="PANTHER" id="PTHR36571">
    <property type="entry name" value="PROTEIN YGIW"/>
    <property type="match status" value="1"/>
</dbReference>
<dbReference type="Proteomes" id="UP000184050">
    <property type="component" value="Unassembled WGS sequence"/>
</dbReference>
<dbReference type="InterPro" id="IPR036700">
    <property type="entry name" value="BOBF_sf"/>
</dbReference>